<keyword evidence="8 9" id="KW-0472">Membrane</keyword>
<dbReference type="Pfam" id="PF01235">
    <property type="entry name" value="Na_Ala_symp"/>
    <property type="match status" value="1"/>
</dbReference>
<evidence type="ECO:0000256" key="9">
    <source>
        <dbReference type="RuleBase" id="RU363064"/>
    </source>
</evidence>
<comment type="subcellular location">
    <subcellularLocation>
        <location evidence="1 9">Cell membrane</location>
        <topology evidence="1 9">Multi-pass membrane protein</topology>
    </subcellularLocation>
</comment>
<feature type="transmembrane region" description="Helical" evidence="9">
    <location>
        <begin position="340"/>
        <end position="367"/>
    </location>
</feature>
<evidence type="ECO:0000256" key="7">
    <source>
        <dbReference type="ARBA" id="ARBA00022989"/>
    </source>
</evidence>
<dbReference type="NCBIfam" id="TIGR00835">
    <property type="entry name" value="agcS"/>
    <property type="match status" value="1"/>
</dbReference>
<evidence type="ECO:0000256" key="5">
    <source>
        <dbReference type="ARBA" id="ARBA00022692"/>
    </source>
</evidence>
<evidence type="ECO:0000256" key="4">
    <source>
        <dbReference type="ARBA" id="ARBA00022475"/>
    </source>
</evidence>
<evidence type="ECO:0000313" key="11">
    <source>
        <dbReference type="Proteomes" id="UP000255328"/>
    </source>
</evidence>
<feature type="transmembrane region" description="Helical" evidence="9">
    <location>
        <begin position="65"/>
        <end position="91"/>
    </location>
</feature>
<feature type="transmembrane region" description="Helical" evidence="9">
    <location>
        <begin position="294"/>
        <end position="319"/>
    </location>
</feature>
<dbReference type="GO" id="GO:0005283">
    <property type="term" value="F:amino acid:sodium symporter activity"/>
    <property type="evidence" value="ECO:0007669"/>
    <property type="project" value="InterPro"/>
</dbReference>
<dbReference type="Gene3D" id="1.20.1740.10">
    <property type="entry name" value="Amino acid/polyamine transporter I"/>
    <property type="match status" value="1"/>
</dbReference>
<gene>
    <name evidence="10" type="ORF">NCTC10723_01133</name>
</gene>
<feature type="transmembrane region" description="Helical" evidence="9">
    <location>
        <begin position="20"/>
        <end position="44"/>
    </location>
</feature>
<feature type="transmembrane region" description="Helical" evidence="9">
    <location>
        <begin position="97"/>
        <end position="120"/>
    </location>
</feature>
<keyword evidence="4 9" id="KW-1003">Cell membrane</keyword>
<keyword evidence="6 9" id="KW-0769">Symport</keyword>
<evidence type="ECO:0000256" key="1">
    <source>
        <dbReference type="ARBA" id="ARBA00004651"/>
    </source>
</evidence>
<dbReference type="InterPro" id="IPR001463">
    <property type="entry name" value="Na/Ala_symport"/>
</dbReference>
<feature type="transmembrane region" description="Helical" evidence="9">
    <location>
        <begin position="401"/>
        <end position="426"/>
    </location>
</feature>
<dbReference type="RefSeq" id="WP_115270192.1">
    <property type="nucleotide sequence ID" value="NZ_CASFEE010000026.1"/>
</dbReference>
<dbReference type="GO" id="GO:0005886">
    <property type="term" value="C:plasma membrane"/>
    <property type="evidence" value="ECO:0007669"/>
    <property type="project" value="UniProtKB-SubCell"/>
</dbReference>
<name>A0A377GXM6_9FUSO</name>
<keyword evidence="7 9" id="KW-1133">Transmembrane helix</keyword>
<feature type="transmembrane region" description="Helical" evidence="9">
    <location>
        <begin position="210"/>
        <end position="227"/>
    </location>
</feature>
<dbReference type="FunFam" id="1.20.1740.10:FF:000004">
    <property type="entry name" value="Sodium:alanine symporter family protein"/>
    <property type="match status" value="1"/>
</dbReference>
<dbReference type="PRINTS" id="PR00175">
    <property type="entry name" value="NAALASMPORT"/>
</dbReference>
<keyword evidence="11" id="KW-1185">Reference proteome</keyword>
<reference evidence="10 11" key="1">
    <citation type="submission" date="2018-06" db="EMBL/GenBank/DDBJ databases">
        <authorList>
            <consortium name="Pathogen Informatics"/>
            <person name="Doyle S."/>
        </authorList>
    </citation>
    <scope>NUCLEOTIDE SEQUENCE [LARGE SCALE GENOMIC DNA]</scope>
    <source>
        <strain evidence="10 11">NCTC10723</strain>
    </source>
</reference>
<accession>A0A377GXM6</accession>
<keyword evidence="3 9" id="KW-0813">Transport</keyword>
<dbReference type="PANTHER" id="PTHR30330:SF1">
    <property type="entry name" value="AMINO-ACID CARRIER PROTEIN ALST"/>
    <property type="match status" value="1"/>
</dbReference>
<dbReference type="AlphaFoldDB" id="A0A377GXM6"/>
<dbReference type="Proteomes" id="UP000255328">
    <property type="component" value="Unassembled WGS sequence"/>
</dbReference>
<evidence type="ECO:0000256" key="3">
    <source>
        <dbReference type="ARBA" id="ARBA00022448"/>
    </source>
</evidence>
<feature type="transmembrane region" description="Helical" evidence="9">
    <location>
        <begin position="145"/>
        <end position="165"/>
    </location>
</feature>
<evidence type="ECO:0000313" key="10">
    <source>
        <dbReference type="EMBL" id="STO31676.1"/>
    </source>
</evidence>
<evidence type="ECO:0000256" key="6">
    <source>
        <dbReference type="ARBA" id="ARBA00022847"/>
    </source>
</evidence>
<sequence length="444" mass="48522">MNWFENLVNIINGIMWNKNLLVILLVVSGIIFTIRTRGVQFRLFAHMCQLLTEKSKVGKDDVSSFQAFCISTASRVGVGNLAGVVAAVSVGGPGSVFWMWVVALLNSATAFIESTIAILYREKDPKGGYRGGAPYFLTKGLNQKWLGVLFVIFALICWGGVFQVISNSVTESFNTAFGINTNMTSLILVVLSAGVLFGNRNKIVKVLDKMVPFMAALYLIVVFYIIVKNIGLMGTTMVDIFEHAFGVKQFLGGTFGSVVMEGVKRGLFSNEAGSGSAPCAAAAAEVEHPAKQGLIQALGVLVDTVVICSATAFVILLSNGHVQEGLGGMTLLQEAFRYHVGEWGVVFTAVILFLFSFSTILGISFYAKPNLYFLCEKEWPQEAFKIFTLIMLYWGGVRQNFLVWSLADLGLGLMTIVNMIGVFPLVSKALESLKDYEVKYFKNN</sequence>
<dbReference type="EMBL" id="UGGU01000003">
    <property type="protein sequence ID" value="STO31676.1"/>
    <property type="molecule type" value="Genomic_DNA"/>
</dbReference>
<proteinExistence type="inferred from homology"/>
<comment type="similarity">
    <text evidence="2 9">Belongs to the alanine or glycine:cation symporter (AGCS) (TC 2.A.25) family.</text>
</comment>
<evidence type="ECO:0000256" key="8">
    <source>
        <dbReference type="ARBA" id="ARBA00023136"/>
    </source>
</evidence>
<dbReference type="OrthoDB" id="9804874at2"/>
<keyword evidence="5 9" id="KW-0812">Transmembrane</keyword>
<protein>
    <submittedName>
        <fullName evidence="10">Na+/alanine symporter</fullName>
    </submittedName>
</protein>
<organism evidence="10 11">
    <name type="scientific">Fusobacterium necrogenes</name>
    <dbReference type="NCBI Taxonomy" id="858"/>
    <lineage>
        <taxon>Bacteria</taxon>
        <taxon>Fusobacteriati</taxon>
        <taxon>Fusobacteriota</taxon>
        <taxon>Fusobacteriia</taxon>
        <taxon>Fusobacteriales</taxon>
        <taxon>Fusobacteriaceae</taxon>
        <taxon>Fusobacterium</taxon>
    </lineage>
</organism>
<feature type="transmembrane region" description="Helical" evidence="9">
    <location>
        <begin position="177"/>
        <end position="198"/>
    </location>
</feature>
<evidence type="ECO:0000256" key="2">
    <source>
        <dbReference type="ARBA" id="ARBA00009261"/>
    </source>
</evidence>
<dbReference type="PANTHER" id="PTHR30330">
    <property type="entry name" value="AGSS FAMILY TRANSPORTER, SODIUM-ALANINE"/>
    <property type="match status" value="1"/>
</dbReference>